<sequence>MESCHMLLLTQETALLVKCLMARIASHAQRGQYQDEKYQTECKSCGSKMTTPKSGAKSKEECKSTDACVNGKDNCATTANGGTCTSVGNGTVFTCGCRAAYELQPDKSCRHKCDNPEFCLNGGTCSWDNVENPTCVCTDKYEGERCDIRSDATNDHGNLNFNPRRTTIR</sequence>
<dbReference type="InterPro" id="IPR000742">
    <property type="entry name" value="EGF"/>
</dbReference>
<accession>A0AAD9IYK9</accession>
<dbReference type="Gene3D" id="2.10.25.10">
    <property type="entry name" value="Laminin"/>
    <property type="match status" value="1"/>
</dbReference>
<evidence type="ECO:0000259" key="2">
    <source>
        <dbReference type="PROSITE" id="PS50026"/>
    </source>
</evidence>
<dbReference type="AlphaFoldDB" id="A0AAD9IYK9"/>
<dbReference type="Pfam" id="PF07699">
    <property type="entry name" value="Ephrin_rec_like"/>
    <property type="match status" value="1"/>
</dbReference>
<evidence type="ECO:0000256" key="1">
    <source>
        <dbReference type="PROSITE-ProRule" id="PRU00076"/>
    </source>
</evidence>
<reference evidence="3" key="1">
    <citation type="journal article" date="2023" name="Mol. Biol. Evol.">
        <title>Third-Generation Sequencing Reveals the Adaptive Role of the Epigenome in Three Deep-Sea Polychaetes.</title>
        <authorList>
            <person name="Perez M."/>
            <person name="Aroh O."/>
            <person name="Sun Y."/>
            <person name="Lan Y."/>
            <person name="Juniper S.K."/>
            <person name="Young C.R."/>
            <person name="Angers B."/>
            <person name="Qian P.Y."/>
        </authorList>
    </citation>
    <scope>NUCLEOTIDE SEQUENCE</scope>
    <source>
        <strain evidence="3">R07B-5</strain>
    </source>
</reference>
<dbReference type="SUPFAM" id="SSF57196">
    <property type="entry name" value="EGF/Laminin"/>
    <property type="match status" value="1"/>
</dbReference>
<evidence type="ECO:0000313" key="3">
    <source>
        <dbReference type="EMBL" id="KAK2143089.1"/>
    </source>
</evidence>
<comment type="caution">
    <text evidence="3">The sequence shown here is derived from an EMBL/GenBank/DDBJ whole genome shotgun (WGS) entry which is preliminary data.</text>
</comment>
<feature type="disulfide bond" evidence="1">
    <location>
        <begin position="137"/>
        <end position="146"/>
    </location>
</feature>
<proteinExistence type="predicted"/>
<organism evidence="3 4">
    <name type="scientific">Ridgeia piscesae</name>
    <name type="common">Tubeworm</name>
    <dbReference type="NCBI Taxonomy" id="27915"/>
    <lineage>
        <taxon>Eukaryota</taxon>
        <taxon>Metazoa</taxon>
        <taxon>Spiralia</taxon>
        <taxon>Lophotrochozoa</taxon>
        <taxon>Annelida</taxon>
        <taxon>Polychaeta</taxon>
        <taxon>Sedentaria</taxon>
        <taxon>Canalipalpata</taxon>
        <taxon>Sabellida</taxon>
        <taxon>Siboglinidae</taxon>
        <taxon>Ridgeia</taxon>
    </lineage>
</organism>
<dbReference type="InterPro" id="IPR011641">
    <property type="entry name" value="Tyr-kin_ephrin_A/B_rcpt-like"/>
</dbReference>
<gene>
    <name evidence="3" type="ORF">NP493_4646g00003</name>
</gene>
<name>A0AAD9IYK9_RIDPI</name>
<dbReference type="EMBL" id="JAODUO010004642">
    <property type="protein sequence ID" value="KAK2143089.1"/>
    <property type="molecule type" value="Genomic_DNA"/>
</dbReference>
<feature type="domain" description="EGF-like" evidence="2">
    <location>
        <begin position="110"/>
        <end position="147"/>
    </location>
</feature>
<keyword evidence="1" id="KW-1015">Disulfide bond</keyword>
<dbReference type="SMART" id="SM00181">
    <property type="entry name" value="EGF"/>
    <property type="match status" value="2"/>
</dbReference>
<comment type="caution">
    <text evidence="1">Lacks conserved residue(s) required for the propagation of feature annotation.</text>
</comment>
<dbReference type="PROSITE" id="PS00022">
    <property type="entry name" value="EGF_1"/>
    <property type="match status" value="1"/>
</dbReference>
<keyword evidence="4" id="KW-1185">Reference proteome</keyword>
<dbReference type="Proteomes" id="UP001209878">
    <property type="component" value="Unassembled WGS sequence"/>
</dbReference>
<protein>
    <recommendedName>
        <fullName evidence="2">EGF-like domain-containing protein</fullName>
    </recommendedName>
</protein>
<dbReference type="PROSITE" id="PS50026">
    <property type="entry name" value="EGF_3"/>
    <property type="match status" value="1"/>
</dbReference>
<evidence type="ECO:0000313" key="4">
    <source>
        <dbReference type="Proteomes" id="UP001209878"/>
    </source>
</evidence>
<keyword evidence="1" id="KW-0245">EGF-like domain</keyword>